<dbReference type="Pfam" id="PF03466">
    <property type="entry name" value="LysR_substrate"/>
    <property type="match status" value="1"/>
</dbReference>
<dbReference type="SUPFAM" id="SSF46785">
    <property type="entry name" value="Winged helix' DNA-binding domain"/>
    <property type="match status" value="1"/>
</dbReference>
<keyword evidence="2" id="KW-0805">Transcription regulation</keyword>
<evidence type="ECO:0000256" key="3">
    <source>
        <dbReference type="ARBA" id="ARBA00023125"/>
    </source>
</evidence>
<protein>
    <submittedName>
        <fullName evidence="6">LysR family transcriptional regulator</fullName>
    </submittedName>
</protein>
<accession>A0A261VPV5</accession>
<dbReference type="RefSeq" id="WP_094813660.1">
    <property type="nucleotide sequence ID" value="NZ_NEVU01000002.1"/>
</dbReference>
<reference evidence="7" key="1">
    <citation type="submission" date="2017-05" db="EMBL/GenBank/DDBJ databases">
        <title>Complete and WGS of Bordetella genogroups.</title>
        <authorList>
            <person name="Spilker T."/>
            <person name="Lipuma J."/>
        </authorList>
    </citation>
    <scope>NUCLEOTIDE SEQUENCE [LARGE SCALE GENOMIC DNA]</scope>
    <source>
        <strain evidence="7">AU6712</strain>
    </source>
</reference>
<dbReference type="InterPro" id="IPR036388">
    <property type="entry name" value="WH-like_DNA-bd_sf"/>
</dbReference>
<evidence type="ECO:0000256" key="4">
    <source>
        <dbReference type="ARBA" id="ARBA00023163"/>
    </source>
</evidence>
<keyword evidence="7" id="KW-1185">Reference proteome</keyword>
<proteinExistence type="inferred from homology"/>
<comment type="caution">
    <text evidence="6">The sequence shown here is derived from an EMBL/GenBank/DDBJ whole genome shotgun (WGS) entry which is preliminary data.</text>
</comment>
<dbReference type="PANTHER" id="PTHR30419:SF2">
    <property type="entry name" value="LYSR FAMILY TRANSCRIPTIONAL REGULATOR"/>
    <property type="match status" value="1"/>
</dbReference>
<evidence type="ECO:0000256" key="1">
    <source>
        <dbReference type="ARBA" id="ARBA00009437"/>
    </source>
</evidence>
<evidence type="ECO:0000259" key="5">
    <source>
        <dbReference type="PROSITE" id="PS50931"/>
    </source>
</evidence>
<dbReference type="OrthoDB" id="9785974at2"/>
<dbReference type="AlphaFoldDB" id="A0A261VPV5"/>
<dbReference type="GO" id="GO:0005829">
    <property type="term" value="C:cytosol"/>
    <property type="evidence" value="ECO:0007669"/>
    <property type="project" value="TreeGrafter"/>
</dbReference>
<dbReference type="InterPro" id="IPR005119">
    <property type="entry name" value="LysR_subst-bd"/>
</dbReference>
<dbReference type="PROSITE" id="PS50931">
    <property type="entry name" value="HTH_LYSR"/>
    <property type="match status" value="1"/>
</dbReference>
<dbReference type="Gene3D" id="3.40.190.290">
    <property type="match status" value="1"/>
</dbReference>
<organism evidence="6 7">
    <name type="scientific">Bordetella genomosp. 12</name>
    <dbReference type="NCBI Taxonomy" id="463035"/>
    <lineage>
        <taxon>Bacteria</taxon>
        <taxon>Pseudomonadati</taxon>
        <taxon>Pseudomonadota</taxon>
        <taxon>Betaproteobacteria</taxon>
        <taxon>Burkholderiales</taxon>
        <taxon>Alcaligenaceae</taxon>
        <taxon>Bordetella</taxon>
    </lineage>
</organism>
<sequence>MPIVIPDLRTLVLFIDTVEAGSITRAADMSNMVVSAASRRLALLEESIGTPLLIRGARGVAATPAGEAMVFHARHLLRQVGQMNVDLQDHARGVRGIVRIHAVASALSRQLPNDLRRYSELYPEVGLQLEEKHSFEAVGAVQLGLADVAVTFSTVPEEGGLTYLPYKTSQLVAIVHSNHNARFEACSLGDLLDYDLIGLESNTALMSLLERGARSYEKPVRLRTQVKSFYVLSRLVEARLGVGFMPLDAAMSFAKDMQIRIIHLTDGWANRQLHICTQTLPQLPAHTANLIEVLLETRSQP</sequence>
<name>A0A261VPV5_9BORD</name>
<comment type="similarity">
    <text evidence="1">Belongs to the LysR transcriptional regulatory family.</text>
</comment>
<evidence type="ECO:0000313" key="6">
    <source>
        <dbReference type="EMBL" id="OZI75253.1"/>
    </source>
</evidence>
<dbReference type="InterPro" id="IPR000847">
    <property type="entry name" value="LysR_HTH_N"/>
</dbReference>
<dbReference type="Proteomes" id="UP000216429">
    <property type="component" value="Unassembled WGS sequence"/>
</dbReference>
<dbReference type="Pfam" id="PF00126">
    <property type="entry name" value="HTH_1"/>
    <property type="match status" value="1"/>
</dbReference>
<dbReference type="Gene3D" id="1.10.10.10">
    <property type="entry name" value="Winged helix-like DNA-binding domain superfamily/Winged helix DNA-binding domain"/>
    <property type="match status" value="1"/>
</dbReference>
<dbReference type="InterPro" id="IPR036390">
    <property type="entry name" value="WH_DNA-bd_sf"/>
</dbReference>
<evidence type="ECO:0000313" key="7">
    <source>
        <dbReference type="Proteomes" id="UP000216429"/>
    </source>
</evidence>
<dbReference type="GO" id="GO:0003700">
    <property type="term" value="F:DNA-binding transcription factor activity"/>
    <property type="evidence" value="ECO:0007669"/>
    <property type="project" value="InterPro"/>
</dbReference>
<dbReference type="GO" id="GO:0003677">
    <property type="term" value="F:DNA binding"/>
    <property type="evidence" value="ECO:0007669"/>
    <property type="project" value="UniProtKB-KW"/>
</dbReference>
<feature type="domain" description="HTH lysR-type" evidence="5">
    <location>
        <begin position="6"/>
        <end position="63"/>
    </location>
</feature>
<dbReference type="EMBL" id="NEVU01000002">
    <property type="protein sequence ID" value="OZI75253.1"/>
    <property type="molecule type" value="Genomic_DNA"/>
</dbReference>
<gene>
    <name evidence="6" type="ORF">CAL22_12120</name>
</gene>
<evidence type="ECO:0000256" key="2">
    <source>
        <dbReference type="ARBA" id="ARBA00023015"/>
    </source>
</evidence>
<dbReference type="SUPFAM" id="SSF53850">
    <property type="entry name" value="Periplasmic binding protein-like II"/>
    <property type="match status" value="1"/>
</dbReference>
<dbReference type="InterPro" id="IPR050950">
    <property type="entry name" value="HTH-type_LysR_regulators"/>
</dbReference>
<dbReference type="PANTHER" id="PTHR30419">
    <property type="entry name" value="HTH-TYPE TRANSCRIPTIONAL REGULATOR YBHD"/>
    <property type="match status" value="1"/>
</dbReference>
<keyword evidence="4" id="KW-0804">Transcription</keyword>
<keyword evidence="3" id="KW-0238">DNA-binding</keyword>